<dbReference type="SUPFAM" id="SSF50891">
    <property type="entry name" value="Cyclophilin-like"/>
    <property type="match status" value="1"/>
</dbReference>
<evidence type="ECO:0000313" key="7">
    <source>
        <dbReference type="Proteomes" id="UP000792457"/>
    </source>
</evidence>
<keyword evidence="3 4" id="KW-0413">Isomerase</keyword>
<name>A0A8K0K078_LADFU</name>
<accession>A0A8K0K078</accession>
<dbReference type="PIRSF" id="PIRSF001467">
    <property type="entry name" value="Peptidylpro_ismrse"/>
    <property type="match status" value="1"/>
</dbReference>
<dbReference type="GO" id="GO:0005739">
    <property type="term" value="C:mitochondrion"/>
    <property type="evidence" value="ECO:0007669"/>
    <property type="project" value="TreeGrafter"/>
</dbReference>
<dbReference type="Proteomes" id="UP000792457">
    <property type="component" value="Unassembled WGS sequence"/>
</dbReference>
<dbReference type="PROSITE" id="PS50072">
    <property type="entry name" value="CSA_PPIASE_2"/>
    <property type="match status" value="1"/>
</dbReference>
<keyword evidence="2 4" id="KW-0697">Rotamase</keyword>
<protein>
    <recommendedName>
        <fullName evidence="4">Peptidyl-prolyl cis-trans isomerase</fullName>
        <shortName evidence="4">PPIase</shortName>
        <ecNumber evidence="4">5.2.1.8</ecNumber>
    </recommendedName>
</protein>
<gene>
    <name evidence="6" type="ORF">J437_LFUL001898</name>
</gene>
<evidence type="ECO:0000256" key="4">
    <source>
        <dbReference type="RuleBase" id="RU363019"/>
    </source>
</evidence>
<comment type="catalytic activity">
    <reaction evidence="1 4">
        <text>[protein]-peptidylproline (omega=180) = [protein]-peptidylproline (omega=0)</text>
        <dbReference type="Rhea" id="RHEA:16237"/>
        <dbReference type="Rhea" id="RHEA-COMP:10747"/>
        <dbReference type="Rhea" id="RHEA-COMP:10748"/>
        <dbReference type="ChEBI" id="CHEBI:83833"/>
        <dbReference type="ChEBI" id="CHEBI:83834"/>
        <dbReference type="EC" id="5.2.1.8"/>
    </reaction>
</comment>
<dbReference type="PANTHER" id="PTHR11071">
    <property type="entry name" value="PEPTIDYL-PROLYL CIS-TRANS ISOMERASE"/>
    <property type="match status" value="1"/>
</dbReference>
<dbReference type="PRINTS" id="PR00153">
    <property type="entry name" value="CSAPPISMRASE"/>
</dbReference>
<dbReference type="PANTHER" id="PTHR11071:SF565">
    <property type="entry name" value="MOCA-CYP, ISOFORM A"/>
    <property type="match status" value="1"/>
</dbReference>
<dbReference type="Gene3D" id="2.40.100.10">
    <property type="entry name" value="Cyclophilin-like"/>
    <property type="match status" value="1"/>
</dbReference>
<evidence type="ECO:0000256" key="3">
    <source>
        <dbReference type="ARBA" id="ARBA00023235"/>
    </source>
</evidence>
<dbReference type="GO" id="GO:0006457">
    <property type="term" value="P:protein folding"/>
    <property type="evidence" value="ECO:0007669"/>
    <property type="project" value="TreeGrafter"/>
</dbReference>
<dbReference type="InterPro" id="IPR024936">
    <property type="entry name" value="Cyclophilin-type_PPIase"/>
</dbReference>
<dbReference type="GO" id="GO:0016018">
    <property type="term" value="F:cyclosporin A binding"/>
    <property type="evidence" value="ECO:0007669"/>
    <property type="project" value="TreeGrafter"/>
</dbReference>
<comment type="similarity">
    <text evidence="4">Belongs to the cyclophilin-type PPIase family.</text>
</comment>
<evidence type="ECO:0000259" key="5">
    <source>
        <dbReference type="PROSITE" id="PS50072"/>
    </source>
</evidence>
<proteinExistence type="inferred from homology"/>
<organism evidence="6 7">
    <name type="scientific">Ladona fulva</name>
    <name type="common">Scarce chaser dragonfly</name>
    <name type="synonym">Libellula fulva</name>
    <dbReference type="NCBI Taxonomy" id="123851"/>
    <lineage>
        <taxon>Eukaryota</taxon>
        <taxon>Metazoa</taxon>
        <taxon>Ecdysozoa</taxon>
        <taxon>Arthropoda</taxon>
        <taxon>Hexapoda</taxon>
        <taxon>Insecta</taxon>
        <taxon>Pterygota</taxon>
        <taxon>Palaeoptera</taxon>
        <taxon>Odonata</taxon>
        <taxon>Epiprocta</taxon>
        <taxon>Anisoptera</taxon>
        <taxon>Libelluloidea</taxon>
        <taxon>Libellulidae</taxon>
        <taxon>Ladona</taxon>
    </lineage>
</organism>
<evidence type="ECO:0000313" key="6">
    <source>
        <dbReference type="EMBL" id="KAG8225284.1"/>
    </source>
</evidence>
<dbReference type="EC" id="5.2.1.8" evidence="4"/>
<dbReference type="InterPro" id="IPR002130">
    <property type="entry name" value="Cyclophilin-type_PPIase_dom"/>
</dbReference>
<evidence type="ECO:0000256" key="2">
    <source>
        <dbReference type="ARBA" id="ARBA00023110"/>
    </source>
</evidence>
<dbReference type="GO" id="GO:0003755">
    <property type="term" value="F:peptidyl-prolyl cis-trans isomerase activity"/>
    <property type="evidence" value="ECO:0007669"/>
    <property type="project" value="UniProtKB-UniRule"/>
</dbReference>
<feature type="domain" description="PPIase cyclophilin-type" evidence="5">
    <location>
        <begin position="12"/>
        <end position="177"/>
    </location>
</feature>
<dbReference type="AlphaFoldDB" id="A0A8K0K078"/>
<keyword evidence="7" id="KW-1185">Reference proteome</keyword>
<reference evidence="6" key="1">
    <citation type="submission" date="2013-04" db="EMBL/GenBank/DDBJ databases">
        <authorList>
            <person name="Qu J."/>
            <person name="Murali S.C."/>
            <person name="Bandaranaike D."/>
            <person name="Bellair M."/>
            <person name="Blankenburg K."/>
            <person name="Chao H."/>
            <person name="Dinh H."/>
            <person name="Doddapaneni H."/>
            <person name="Downs B."/>
            <person name="Dugan-Rocha S."/>
            <person name="Elkadiri S."/>
            <person name="Gnanaolivu R.D."/>
            <person name="Hernandez B."/>
            <person name="Javaid M."/>
            <person name="Jayaseelan J.C."/>
            <person name="Lee S."/>
            <person name="Li M."/>
            <person name="Ming W."/>
            <person name="Munidasa M."/>
            <person name="Muniz J."/>
            <person name="Nguyen L."/>
            <person name="Ongeri F."/>
            <person name="Osuji N."/>
            <person name="Pu L.-L."/>
            <person name="Puazo M."/>
            <person name="Qu C."/>
            <person name="Quiroz J."/>
            <person name="Raj R."/>
            <person name="Weissenberger G."/>
            <person name="Xin Y."/>
            <person name="Zou X."/>
            <person name="Han Y."/>
            <person name="Richards S."/>
            <person name="Worley K."/>
            <person name="Muzny D."/>
            <person name="Gibbs R."/>
        </authorList>
    </citation>
    <scope>NUCLEOTIDE SEQUENCE</scope>
    <source>
        <strain evidence="6">Sampled in the wild</strain>
    </source>
</reference>
<comment type="caution">
    <text evidence="6">The sequence shown here is derived from an EMBL/GenBank/DDBJ whole genome shotgun (WGS) entry which is preliminary data.</text>
</comment>
<comment type="function">
    <text evidence="4">PPIases accelerate the folding of proteins. It catalyzes the cis-trans isomerization of proline imidic peptide bonds in oligopeptides.</text>
</comment>
<dbReference type="FunFam" id="2.40.100.10:FF:000005">
    <property type="entry name" value="Peptidyl-prolyl cis-trans isomerase G"/>
    <property type="match status" value="1"/>
</dbReference>
<dbReference type="OrthoDB" id="193499at2759"/>
<dbReference type="EMBL" id="KZ308233">
    <property type="protein sequence ID" value="KAG8225284.1"/>
    <property type="molecule type" value="Genomic_DNA"/>
</dbReference>
<sequence length="192" mass="21225">MTITKSHRPRCYFDIEIGGLPMGRMVFELFSDVCPVTCENFRALCTGEKGIGKTTSKPLHYKGIIFHRVVKDFMIQSGDFSVGNGTGGESIYGGTFHDENFELKHDRPYLLSMANRGPDTNGSQFFITTQPAPHLDGVHVVFGQLVSGKEVACQIEALPVDRMCRPLQDARVSNCGELVLRVKAKGLFIACH</sequence>
<dbReference type="InterPro" id="IPR029000">
    <property type="entry name" value="Cyclophilin-like_dom_sf"/>
</dbReference>
<dbReference type="Pfam" id="PF00160">
    <property type="entry name" value="Pro_isomerase"/>
    <property type="match status" value="1"/>
</dbReference>
<reference evidence="6" key="2">
    <citation type="submission" date="2017-10" db="EMBL/GenBank/DDBJ databases">
        <title>Ladona fulva Genome sequencing and assembly.</title>
        <authorList>
            <person name="Murali S."/>
            <person name="Richards S."/>
            <person name="Bandaranaike D."/>
            <person name="Bellair M."/>
            <person name="Blankenburg K."/>
            <person name="Chao H."/>
            <person name="Dinh H."/>
            <person name="Doddapaneni H."/>
            <person name="Dugan-Rocha S."/>
            <person name="Elkadiri S."/>
            <person name="Gnanaolivu R."/>
            <person name="Hernandez B."/>
            <person name="Skinner E."/>
            <person name="Javaid M."/>
            <person name="Lee S."/>
            <person name="Li M."/>
            <person name="Ming W."/>
            <person name="Munidasa M."/>
            <person name="Muniz J."/>
            <person name="Nguyen L."/>
            <person name="Hughes D."/>
            <person name="Osuji N."/>
            <person name="Pu L.-L."/>
            <person name="Puazo M."/>
            <person name="Qu C."/>
            <person name="Quiroz J."/>
            <person name="Raj R."/>
            <person name="Weissenberger G."/>
            <person name="Xin Y."/>
            <person name="Zou X."/>
            <person name="Han Y."/>
            <person name="Worley K."/>
            <person name="Muzny D."/>
            <person name="Gibbs R."/>
        </authorList>
    </citation>
    <scope>NUCLEOTIDE SEQUENCE</scope>
    <source>
        <strain evidence="6">Sampled in the wild</strain>
    </source>
</reference>
<evidence type="ECO:0000256" key="1">
    <source>
        <dbReference type="ARBA" id="ARBA00000971"/>
    </source>
</evidence>